<organism evidence="2 3">
    <name type="scientific">Streptomyces rubrogriseus</name>
    <dbReference type="NCBI Taxonomy" id="194673"/>
    <lineage>
        <taxon>Bacteria</taxon>
        <taxon>Bacillati</taxon>
        <taxon>Actinomycetota</taxon>
        <taxon>Actinomycetes</taxon>
        <taxon>Kitasatosporales</taxon>
        <taxon>Streptomycetaceae</taxon>
        <taxon>Streptomyces</taxon>
        <taxon>Streptomyces violaceoruber group</taxon>
    </lineage>
</organism>
<dbReference type="EMBL" id="JAPWHU010000104">
    <property type="protein sequence ID" value="MCZ4634883.1"/>
    <property type="molecule type" value="Genomic_DNA"/>
</dbReference>
<feature type="domain" description="3'-5' exonuclease C-terminal" evidence="1">
    <location>
        <begin position="1"/>
        <end position="86"/>
    </location>
</feature>
<dbReference type="InterPro" id="IPR041605">
    <property type="entry name" value="Exo_C"/>
</dbReference>
<keyword evidence="3" id="KW-1185">Reference proteome</keyword>
<proteinExistence type="predicted"/>
<dbReference type="InterPro" id="IPR044876">
    <property type="entry name" value="HRDC_dom_sf"/>
</dbReference>
<evidence type="ECO:0000259" key="1">
    <source>
        <dbReference type="Pfam" id="PF18305"/>
    </source>
</evidence>
<accession>A0ABT4P0J2</accession>
<protein>
    <submittedName>
        <fullName evidence="2">Ribonuclease D</fullName>
    </submittedName>
</protein>
<feature type="non-terminal residue" evidence="2">
    <location>
        <position position="1"/>
    </location>
</feature>
<evidence type="ECO:0000313" key="3">
    <source>
        <dbReference type="Proteomes" id="UP001301132"/>
    </source>
</evidence>
<dbReference type="Pfam" id="PF18305">
    <property type="entry name" value="DNA_pol_A_exoN"/>
    <property type="match status" value="1"/>
</dbReference>
<dbReference type="InterPro" id="IPR051086">
    <property type="entry name" value="RNase_D-like"/>
</dbReference>
<reference evidence="2 3" key="1">
    <citation type="submission" date="2022-12" db="EMBL/GenBank/DDBJ databases">
        <authorList>
            <person name="Abashina T."/>
            <person name="Solyanikova I."/>
            <person name="Delegan Y."/>
        </authorList>
    </citation>
    <scope>NUCLEOTIDE SEQUENCE [LARGE SCALE GENOMIC DNA]</scope>
    <source>
        <strain evidence="2 3">IPS92ro</strain>
    </source>
</reference>
<comment type="caution">
    <text evidence="2">The sequence shown here is derived from an EMBL/GenBank/DDBJ whole genome shotgun (WGS) entry which is preliminary data.</text>
</comment>
<name>A0ABT4P0J2_9ACTN</name>
<evidence type="ECO:0000313" key="2">
    <source>
        <dbReference type="EMBL" id="MCZ4634883.1"/>
    </source>
</evidence>
<gene>
    <name evidence="2" type="ORF">O3S69_12575</name>
</gene>
<dbReference type="Gene3D" id="1.10.150.80">
    <property type="entry name" value="HRDC domain"/>
    <property type="match status" value="1"/>
</dbReference>
<dbReference type="Proteomes" id="UP001301132">
    <property type="component" value="Unassembled WGS sequence"/>
</dbReference>
<dbReference type="PANTHER" id="PTHR47649">
    <property type="entry name" value="RIBONUCLEASE D"/>
    <property type="match status" value="1"/>
</dbReference>
<sequence>PPPPRAWADKDPAAAARLTAARAAVTALAERLSMPQENLITPDTVRRVCWEPPATVDAESVGAALAGHGARPWQVEQVTPVLVAALSREAA</sequence>
<dbReference type="PANTHER" id="PTHR47649:SF1">
    <property type="entry name" value="RIBONUCLEASE D"/>
    <property type="match status" value="1"/>
</dbReference>